<dbReference type="SMART" id="SM00382">
    <property type="entry name" value="AAA"/>
    <property type="match status" value="1"/>
</dbReference>
<keyword evidence="6" id="KW-0175">Coiled coil</keyword>
<reference evidence="9" key="1">
    <citation type="submission" date="2010-07" db="EMBL/GenBank/DDBJ databases">
        <authorList>
            <consortium name="CONSOLIDER consortium CSD2007-00005"/>
            <person name="Guazzaroni M.-E."/>
            <person name="Richter M."/>
            <person name="Garcia-Salamanca A."/>
            <person name="Yarza P."/>
            <person name="Ferrer M."/>
        </authorList>
    </citation>
    <scope>NUCLEOTIDE SEQUENCE</scope>
</reference>
<feature type="domain" description="Sigma-54 factor interaction" evidence="7">
    <location>
        <begin position="188"/>
        <end position="418"/>
    </location>
</feature>
<dbReference type="Pfam" id="PF25601">
    <property type="entry name" value="AAA_lid_14"/>
    <property type="match status" value="1"/>
</dbReference>
<dbReference type="PROSITE" id="PS50045">
    <property type="entry name" value="SIGMA54_INTERACT_4"/>
    <property type="match status" value="1"/>
</dbReference>
<evidence type="ECO:0000256" key="3">
    <source>
        <dbReference type="ARBA" id="ARBA00023015"/>
    </source>
</evidence>
<evidence type="ECO:0000256" key="6">
    <source>
        <dbReference type="SAM" id="Coils"/>
    </source>
</evidence>
<dbReference type="Pfam" id="PF00158">
    <property type="entry name" value="Sigma54_activat"/>
    <property type="match status" value="1"/>
</dbReference>
<protein>
    <submittedName>
        <fullName evidence="9">Two component, sigma54 specific, transcriptional regulator, Fis family</fullName>
    </submittedName>
</protein>
<dbReference type="CDD" id="cd00009">
    <property type="entry name" value="AAA"/>
    <property type="match status" value="1"/>
</dbReference>
<feature type="domain" description="Response regulatory" evidence="8">
    <location>
        <begin position="6"/>
        <end position="120"/>
    </location>
</feature>
<gene>
    <name evidence="9" type="ORF">LDC_1712</name>
</gene>
<dbReference type="PROSITE" id="PS00688">
    <property type="entry name" value="SIGMA54_INTERACT_3"/>
    <property type="match status" value="1"/>
</dbReference>
<dbReference type="Gene3D" id="1.10.10.60">
    <property type="entry name" value="Homeodomain-like"/>
    <property type="match status" value="1"/>
</dbReference>
<dbReference type="Pfam" id="PF02954">
    <property type="entry name" value="HTH_8"/>
    <property type="match status" value="1"/>
</dbReference>
<proteinExistence type="predicted"/>
<dbReference type="InterPro" id="IPR002197">
    <property type="entry name" value="HTH_Fis"/>
</dbReference>
<keyword evidence="5" id="KW-0804">Transcription</keyword>
<dbReference type="Gene3D" id="3.40.50.300">
    <property type="entry name" value="P-loop containing nucleotide triphosphate hydrolases"/>
    <property type="match status" value="1"/>
</dbReference>
<dbReference type="Gene3D" id="3.40.50.2300">
    <property type="match status" value="1"/>
</dbReference>
<evidence type="ECO:0000259" key="7">
    <source>
        <dbReference type="PROSITE" id="PS50045"/>
    </source>
</evidence>
<dbReference type="InterPro" id="IPR027417">
    <property type="entry name" value="P-loop_NTPase"/>
</dbReference>
<dbReference type="InterPro" id="IPR025943">
    <property type="entry name" value="Sigma_54_int_dom_ATP-bd_2"/>
</dbReference>
<comment type="caution">
    <text evidence="9">The sequence shown here is derived from an EMBL/GenBank/DDBJ whole genome shotgun (WGS) entry which is preliminary data.</text>
</comment>
<dbReference type="InterPro" id="IPR001789">
    <property type="entry name" value="Sig_transdc_resp-reg_receiver"/>
</dbReference>
<dbReference type="PANTHER" id="PTHR32071">
    <property type="entry name" value="TRANSCRIPTIONAL REGULATORY PROTEIN"/>
    <property type="match status" value="1"/>
</dbReference>
<dbReference type="GO" id="GO:0005524">
    <property type="term" value="F:ATP binding"/>
    <property type="evidence" value="ECO:0007669"/>
    <property type="project" value="UniProtKB-KW"/>
</dbReference>
<keyword evidence="4" id="KW-0238">DNA-binding</keyword>
<dbReference type="InterPro" id="IPR011006">
    <property type="entry name" value="CheY-like_superfamily"/>
</dbReference>
<evidence type="ECO:0000256" key="4">
    <source>
        <dbReference type="ARBA" id="ARBA00023125"/>
    </source>
</evidence>
<dbReference type="Gene3D" id="1.10.8.60">
    <property type="match status" value="1"/>
</dbReference>
<dbReference type="GO" id="GO:0000160">
    <property type="term" value="P:phosphorelay signal transduction system"/>
    <property type="evidence" value="ECO:0007669"/>
    <property type="project" value="InterPro"/>
</dbReference>
<name>D9PJK1_9ZZZZ</name>
<dbReference type="InterPro" id="IPR003593">
    <property type="entry name" value="AAA+_ATPase"/>
</dbReference>
<dbReference type="SMART" id="SM00448">
    <property type="entry name" value="REC"/>
    <property type="match status" value="1"/>
</dbReference>
<dbReference type="FunFam" id="3.40.50.300:FF:000006">
    <property type="entry name" value="DNA-binding transcriptional regulator NtrC"/>
    <property type="match status" value="1"/>
</dbReference>
<organism evidence="9">
    <name type="scientific">sediment metagenome</name>
    <dbReference type="NCBI Taxonomy" id="749907"/>
    <lineage>
        <taxon>unclassified sequences</taxon>
        <taxon>metagenomes</taxon>
        <taxon>ecological metagenomes</taxon>
    </lineage>
</organism>
<sequence>MSQPVKILIVDDEELIRLNLRMLLEDLGYCVVEAADGREGLDAFDREGPDLILADLRMPVMDGLSMIAALREKSTETPVIVVSGTGNVRNAVDSLRLGAWDYVTKPVEDAKGFEIVIERTLEKARLLKENRLYREHLEELVRERTEELRKAHDELELRHQEVSRLKDMLADDNRYLFSELRSASGDEIIGSDFGLKTVIEMVRQVASLNSPVLLVGETGTGKEVIANAIHYSSRRKDGPFIKVNCGAIPDSLLDSELFGHEKGAFTGATSQKRGRFERADKGTIFLDEIGELPAQAQVRLLRVLQEKEIERVGGTSSMRVDIRVISATNRNLQEMVASGRFREDLWFRINVFPIMIPPLRQRREDIPALVHHFIERKSKELKLTGRPVLAPGAPERLMAYDWPGNVRELENLIERALILSRADTLSFETLLAPHAPGCFEWNREAGRNRTVLPLDEINAQHIRQALESAGGKISGPGGAAQILGLHPNTLRTRMNKLGIPYGRKSCQHSSGPQ</sequence>
<dbReference type="SUPFAM" id="SSF52540">
    <property type="entry name" value="P-loop containing nucleoside triphosphate hydrolases"/>
    <property type="match status" value="1"/>
</dbReference>
<dbReference type="PANTHER" id="PTHR32071:SF117">
    <property type="entry name" value="PTS-DEPENDENT DIHYDROXYACETONE KINASE OPERON REGULATORY PROTEIN-RELATED"/>
    <property type="match status" value="1"/>
</dbReference>
<keyword evidence="1" id="KW-0547">Nucleotide-binding</keyword>
<evidence type="ECO:0000256" key="1">
    <source>
        <dbReference type="ARBA" id="ARBA00022741"/>
    </source>
</evidence>
<dbReference type="InterPro" id="IPR025944">
    <property type="entry name" value="Sigma_54_int_dom_CS"/>
</dbReference>
<evidence type="ECO:0000256" key="5">
    <source>
        <dbReference type="ARBA" id="ARBA00023163"/>
    </source>
</evidence>
<dbReference type="EMBL" id="ADZX01000527">
    <property type="protein sequence ID" value="EFK96254.1"/>
    <property type="molecule type" value="Genomic_DNA"/>
</dbReference>
<evidence type="ECO:0000256" key="2">
    <source>
        <dbReference type="ARBA" id="ARBA00022840"/>
    </source>
</evidence>
<dbReference type="InterPro" id="IPR025662">
    <property type="entry name" value="Sigma_54_int_dom_ATP-bd_1"/>
</dbReference>
<dbReference type="SUPFAM" id="SSF46689">
    <property type="entry name" value="Homeodomain-like"/>
    <property type="match status" value="1"/>
</dbReference>
<dbReference type="GO" id="GO:0006355">
    <property type="term" value="P:regulation of DNA-templated transcription"/>
    <property type="evidence" value="ECO:0007669"/>
    <property type="project" value="InterPro"/>
</dbReference>
<dbReference type="InterPro" id="IPR002078">
    <property type="entry name" value="Sigma_54_int"/>
</dbReference>
<reference evidence="9" key="2">
    <citation type="journal article" date="2011" name="Microb. Ecol.">
        <title>Taxonomic and Functional Metagenomic Profiling of the Microbial Community in the Anoxic Sediment of a Sub-saline Shallow Lake (Laguna de Carrizo, Central Spain).</title>
        <authorList>
            <person name="Ferrer M."/>
            <person name="Guazzaroni M.E."/>
            <person name="Richter M."/>
            <person name="Garcia-Salamanca A."/>
            <person name="Yarza P."/>
            <person name="Suarez-Suarez A."/>
            <person name="Solano J."/>
            <person name="Alcaide M."/>
            <person name="van Dillewijn P."/>
            <person name="Molina-Henares M.A."/>
            <person name="Lopez-Cortes N."/>
            <person name="Al-Ramahi Y."/>
            <person name="Guerrero C."/>
            <person name="Acosta A."/>
            <person name="de Eugenio L.I."/>
            <person name="Martinez V."/>
            <person name="Marques S."/>
            <person name="Rojo F."/>
            <person name="Santero E."/>
            <person name="Genilloud O."/>
            <person name="Perez-Perez J."/>
            <person name="Rossello-Mora R."/>
            <person name="Ramos J.L."/>
        </authorList>
    </citation>
    <scope>NUCLEOTIDE SEQUENCE</scope>
</reference>
<keyword evidence="3" id="KW-0805">Transcription regulation</keyword>
<dbReference type="AlphaFoldDB" id="D9PJK1"/>
<dbReference type="InterPro" id="IPR058031">
    <property type="entry name" value="AAA_lid_NorR"/>
</dbReference>
<accession>D9PJK1</accession>
<dbReference type="InterPro" id="IPR009057">
    <property type="entry name" value="Homeodomain-like_sf"/>
</dbReference>
<dbReference type="PROSITE" id="PS50110">
    <property type="entry name" value="RESPONSE_REGULATORY"/>
    <property type="match status" value="1"/>
</dbReference>
<dbReference type="Pfam" id="PF00072">
    <property type="entry name" value="Response_reg"/>
    <property type="match status" value="1"/>
</dbReference>
<dbReference type="PROSITE" id="PS00676">
    <property type="entry name" value="SIGMA54_INTERACT_2"/>
    <property type="match status" value="1"/>
</dbReference>
<dbReference type="GO" id="GO:0043565">
    <property type="term" value="F:sequence-specific DNA binding"/>
    <property type="evidence" value="ECO:0007669"/>
    <property type="project" value="InterPro"/>
</dbReference>
<dbReference type="SUPFAM" id="SSF52172">
    <property type="entry name" value="CheY-like"/>
    <property type="match status" value="1"/>
</dbReference>
<evidence type="ECO:0000259" key="8">
    <source>
        <dbReference type="PROSITE" id="PS50110"/>
    </source>
</evidence>
<dbReference type="PROSITE" id="PS00675">
    <property type="entry name" value="SIGMA54_INTERACT_1"/>
    <property type="match status" value="1"/>
</dbReference>
<keyword evidence="2" id="KW-0067">ATP-binding</keyword>
<evidence type="ECO:0000313" key="9">
    <source>
        <dbReference type="EMBL" id="EFK96254.1"/>
    </source>
</evidence>
<feature type="coiled-coil region" evidence="6">
    <location>
        <begin position="123"/>
        <end position="165"/>
    </location>
</feature>